<protein>
    <submittedName>
        <fullName evidence="2">Cation-transporting P-type ATPase C-terminal domain-containing protein</fullName>
    </submittedName>
</protein>
<evidence type="ECO:0000313" key="2">
    <source>
        <dbReference type="WBParaSite" id="PS1159_v2.g7041.t1"/>
    </source>
</evidence>
<accession>A0AC35GNQ9</accession>
<dbReference type="Proteomes" id="UP000887580">
    <property type="component" value="Unplaced"/>
</dbReference>
<sequence length="323" mass="36298">MDPPKEETAEALKLCKTAGIKVFMVTGDHDLTAAAIAKQIGLIDEGNYKGDDWEVIKGEDINDLSEKDWDRLIAKRALVFARTTPKQKLLIVEECQKRKQIIAMTGDGVNDAPALKRADIGVAMGSGSSVAKEASDIILMNDNFASIDDGIREGRMMFDNIKKLLGYTQIHSFPEILAIDLRTEIWPGMAMCKEPMEGGVMEREPRTQKKVLVSNTLLGYLYSYAGQIQSLGCLLSYCCIFWYHGINISDLWMSALESWQEGGKDFLSNGRTFSVEEQLYINRQACSAWQVGTVFGQFWHIYGVRTRRQSIFSHGVFRNMVKL</sequence>
<evidence type="ECO:0000313" key="1">
    <source>
        <dbReference type="Proteomes" id="UP000887580"/>
    </source>
</evidence>
<dbReference type="WBParaSite" id="PS1159_v2.g7041.t1">
    <property type="protein sequence ID" value="PS1159_v2.g7041.t1"/>
    <property type="gene ID" value="PS1159_v2.g7041"/>
</dbReference>
<reference evidence="2" key="1">
    <citation type="submission" date="2022-11" db="UniProtKB">
        <authorList>
            <consortium name="WormBaseParasite"/>
        </authorList>
    </citation>
    <scope>IDENTIFICATION</scope>
</reference>
<proteinExistence type="predicted"/>
<organism evidence="1 2">
    <name type="scientific">Panagrolaimus sp. PS1159</name>
    <dbReference type="NCBI Taxonomy" id="55785"/>
    <lineage>
        <taxon>Eukaryota</taxon>
        <taxon>Metazoa</taxon>
        <taxon>Ecdysozoa</taxon>
        <taxon>Nematoda</taxon>
        <taxon>Chromadorea</taxon>
        <taxon>Rhabditida</taxon>
        <taxon>Tylenchina</taxon>
        <taxon>Panagrolaimomorpha</taxon>
        <taxon>Panagrolaimoidea</taxon>
        <taxon>Panagrolaimidae</taxon>
        <taxon>Panagrolaimus</taxon>
    </lineage>
</organism>
<name>A0AC35GNQ9_9BILA</name>